<accession>A0ACA9N2C4</accession>
<evidence type="ECO:0000313" key="2">
    <source>
        <dbReference type="Proteomes" id="UP000789920"/>
    </source>
</evidence>
<dbReference type="EMBL" id="CAJVQC010010720">
    <property type="protein sequence ID" value="CAG8619880.1"/>
    <property type="molecule type" value="Genomic_DNA"/>
</dbReference>
<keyword evidence="2" id="KW-1185">Reference proteome</keyword>
<gene>
    <name evidence="1" type="ORF">RPERSI_LOCUS6673</name>
</gene>
<protein>
    <submittedName>
        <fullName evidence="1">8402_t:CDS:1</fullName>
    </submittedName>
</protein>
<organism evidence="1 2">
    <name type="scientific">Racocetra persica</name>
    <dbReference type="NCBI Taxonomy" id="160502"/>
    <lineage>
        <taxon>Eukaryota</taxon>
        <taxon>Fungi</taxon>
        <taxon>Fungi incertae sedis</taxon>
        <taxon>Mucoromycota</taxon>
        <taxon>Glomeromycotina</taxon>
        <taxon>Glomeromycetes</taxon>
        <taxon>Diversisporales</taxon>
        <taxon>Gigasporaceae</taxon>
        <taxon>Racocetra</taxon>
    </lineage>
</organism>
<feature type="non-terminal residue" evidence="1">
    <location>
        <position position="1"/>
    </location>
</feature>
<name>A0ACA9N2C4_9GLOM</name>
<comment type="caution">
    <text evidence="1">The sequence shown here is derived from an EMBL/GenBank/DDBJ whole genome shotgun (WGS) entry which is preliminary data.</text>
</comment>
<evidence type="ECO:0000313" key="1">
    <source>
        <dbReference type="EMBL" id="CAG8619880.1"/>
    </source>
</evidence>
<reference evidence="1" key="1">
    <citation type="submission" date="2021-06" db="EMBL/GenBank/DDBJ databases">
        <authorList>
            <person name="Kallberg Y."/>
            <person name="Tangrot J."/>
            <person name="Rosling A."/>
        </authorList>
    </citation>
    <scope>NUCLEOTIDE SEQUENCE</scope>
    <source>
        <strain evidence="1">MA461A</strain>
    </source>
</reference>
<dbReference type="Proteomes" id="UP000789920">
    <property type="component" value="Unassembled WGS sequence"/>
</dbReference>
<proteinExistence type="predicted"/>
<sequence>SQSGRDINTNNLNSHAGVSHTDGGNGYNLNGQLSRSEQGYDNAADSPTLYTGQDIQPIVKNVKDVKKVIENVIVKDEVKEDKADILLLVGDESNDNETKKRTKAHNLNDDVILKIKDEL</sequence>